<keyword evidence="4" id="KW-0285">Flavoprotein</keyword>
<keyword evidence="5" id="KW-0288">FMN</keyword>
<evidence type="ECO:0000256" key="6">
    <source>
        <dbReference type="ARBA" id="ARBA00022723"/>
    </source>
</evidence>
<evidence type="ECO:0000256" key="3">
    <source>
        <dbReference type="ARBA" id="ARBA00011048"/>
    </source>
</evidence>
<dbReference type="EMBL" id="RJKM01000001">
    <property type="protein sequence ID" value="ROP34985.1"/>
    <property type="molecule type" value="Genomic_DNA"/>
</dbReference>
<comment type="cofactor">
    <cofactor evidence="2">
        <name>[4Fe-4S] cluster</name>
        <dbReference type="ChEBI" id="CHEBI:49883"/>
    </cofactor>
</comment>
<dbReference type="GO" id="GO:0046872">
    <property type="term" value="F:metal ion binding"/>
    <property type="evidence" value="ECO:0007669"/>
    <property type="project" value="UniProtKB-KW"/>
</dbReference>
<dbReference type="InterPro" id="IPR013785">
    <property type="entry name" value="Aldolase_TIM"/>
</dbReference>
<proteinExistence type="inferred from homology"/>
<evidence type="ECO:0000259" key="10">
    <source>
        <dbReference type="Pfam" id="PF00724"/>
    </source>
</evidence>
<dbReference type="Gene3D" id="3.50.50.60">
    <property type="entry name" value="FAD/NAD(P)-binding domain"/>
    <property type="match status" value="1"/>
</dbReference>
<dbReference type="PANTHER" id="PTHR42917:SF2">
    <property type="entry name" value="2,4-DIENOYL-COA REDUCTASE [(2E)-ENOYL-COA-PRODUCING]"/>
    <property type="match status" value="1"/>
</dbReference>
<organism evidence="11 12">
    <name type="scientific">Saccharothrix texasensis</name>
    <dbReference type="NCBI Taxonomy" id="103734"/>
    <lineage>
        <taxon>Bacteria</taxon>
        <taxon>Bacillati</taxon>
        <taxon>Actinomycetota</taxon>
        <taxon>Actinomycetes</taxon>
        <taxon>Pseudonocardiales</taxon>
        <taxon>Pseudonocardiaceae</taxon>
        <taxon>Saccharothrix</taxon>
    </lineage>
</organism>
<dbReference type="InterPro" id="IPR001155">
    <property type="entry name" value="OxRdtase_FMN_N"/>
</dbReference>
<name>A0A3N1GXI3_9PSEU</name>
<dbReference type="SUPFAM" id="SSF51905">
    <property type="entry name" value="FAD/NAD(P)-binding domain"/>
    <property type="match status" value="1"/>
</dbReference>
<dbReference type="Pfam" id="PF12831">
    <property type="entry name" value="FAD_oxidored"/>
    <property type="match status" value="1"/>
</dbReference>
<dbReference type="GO" id="GO:0010181">
    <property type="term" value="F:FMN binding"/>
    <property type="evidence" value="ECO:0007669"/>
    <property type="project" value="InterPro"/>
</dbReference>
<evidence type="ECO:0000313" key="12">
    <source>
        <dbReference type="Proteomes" id="UP000268727"/>
    </source>
</evidence>
<evidence type="ECO:0000256" key="9">
    <source>
        <dbReference type="ARBA" id="ARBA00023014"/>
    </source>
</evidence>
<dbReference type="PANTHER" id="PTHR42917">
    <property type="entry name" value="2,4-DIENOYL-COA REDUCTASE"/>
    <property type="match status" value="1"/>
</dbReference>
<gene>
    <name evidence="11" type="ORF">EDD40_0198</name>
</gene>
<dbReference type="SUPFAM" id="SSF51971">
    <property type="entry name" value="Nucleotide-binding domain"/>
    <property type="match status" value="1"/>
</dbReference>
<dbReference type="Pfam" id="PF00724">
    <property type="entry name" value="Oxidored_FMN"/>
    <property type="match status" value="1"/>
</dbReference>
<accession>A0A3N1GXI3</accession>
<evidence type="ECO:0000256" key="2">
    <source>
        <dbReference type="ARBA" id="ARBA00001966"/>
    </source>
</evidence>
<dbReference type="RefSeq" id="WP_246037313.1">
    <property type="nucleotide sequence ID" value="NZ_RJKM01000001.1"/>
</dbReference>
<evidence type="ECO:0000256" key="4">
    <source>
        <dbReference type="ARBA" id="ARBA00022630"/>
    </source>
</evidence>
<comment type="cofactor">
    <cofactor evidence="1">
        <name>FMN</name>
        <dbReference type="ChEBI" id="CHEBI:58210"/>
    </cofactor>
</comment>
<feature type="domain" description="NADH:flavin oxidoreductase/NADH oxidase N-terminal" evidence="10">
    <location>
        <begin position="7"/>
        <end position="332"/>
    </location>
</feature>
<comment type="similarity">
    <text evidence="3">In the N-terminal section; belongs to the NADH:flavin oxidoreductase/NADH oxidase family.</text>
</comment>
<dbReference type="InterPro" id="IPR036188">
    <property type="entry name" value="FAD/NAD-bd_sf"/>
</dbReference>
<dbReference type="GO" id="GO:0051536">
    <property type="term" value="F:iron-sulfur cluster binding"/>
    <property type="evidence" value="ECO:0007669"/>
    <property type="project" value="UniProtKB-KW"/>
</dbReference>
<evidence type="ECO:0000256" key="8">
    <source>
        <dbReference type="ARBA" id="ARBA00023004"/>
    </source>
</evidence>
<keyword evidence="7" id="KW-0560">Oxidoreductase</keyword>
<keyword evidence="12" id="KW-1185">Reference proteome</keyword>
<evidence type="ECO:0000256" key="1">
    <source>
        <dbReference type="ARBA" id="ARBA00001917"/>
    </source>
</evidence>
<evidence type="ECO:0000313" key="11">
    <source>
        <dbReference type="EMBL" id="ROP34985.1"/>
    </source>
</evidence>
<comment type="caution">
    <text evidence="11">The sequence shown here is derived from an EMBL/GenBank/DDBJ whole genome shotgun (WGS) entry which is preliminary data.</text>
</comment>
<keyword evidence="9" id="KW-0411">Iron-sulfur</keyword>
<keyword evidence="6" id="KW-0479">Metal-binding</keyword>
<reference evidence="11 12" key="1">
    <citation type="submission" date="2018-11" db="EMBL/GenBank/DDBJ databases">
        <title>Sequencing the genomes of 1000 actinobacteria strains.</title>
        <authorList>
            <person name="Klenk H.-P."/>
        </authorList>
    </citation>
    <scope>NUCLEOTIDE SEQUENCE [LARGE SCALE GENOMIC DNA]</scope>
    <source>
        <strain evidence="11 12">DSM 44231</strain>
    </source>
</reference>
<dbReference type="AlphaFoldDB" id="A0A3N1GXI3"/>
<dbReference type="Proteomes" id="UP000268727">
    <property type="component" value="Unassembled WGS sequence"/>
</dbReference>
<dbReference type="InterPro" id="IPR051793">
    <property type="entry name" value="NADH:flavin_oxidoreductase"/>
</dbReference>
<evidence type="ECO:0000256" key="5">
    <source>
        <dbReference type="ARBA" id="ARBA00022643"/>
    </source>
</evidence>
<protein>
    <submittedName>
        <fullName evidence="11">2,4-dienoyl-CoA reductase-like NADH-dependent reductase (Old Yellow Enzyme family)</fullName>
    </submittedName>
</protein>
<sequence>MTTPDELLTPVRAGRLELRNRVVVPAHTTNFAVDGLFSDRHLAYHRARAEGGVGLIITEGMRVHPTSLGRANTVSAFDDRVVGSLAELVRAVHGGGAKLAAQLLHVGRQAGGHNVLTAAWGASALPWSSTAAIPHSMTTDEIAELVDAFAAAAVRVAAAGVDAVELHLGHGHLLQQFLSPATNHRDDAYGGSLTNRLRLAREVVEAVLGALPGTMPVILRVSADEFLDGGLDLEQMLVATELLVRDYRFDVLHVSHSAYVGTGSVATQIADMSFPALPFRHLPRAFKAAFPDLAVLAVGRVDDLDNAAALVADGSADLVALARPHIALPTLVASRTDPAAPPARECIACNQGCAGRLELGLGISCVVNPEVGLEREWAALREAARHAPKLRVLVVGGGTAGMEAASAAASAGHRVTLVEAAPELGGALRLAAKLPMRGRFGLFVEQLAATTRHLGVDVRLGVRADAALLAEGWDHVVFATGAAAPAEPVRATSGSAYPEIPVDRAVEEPGGTGRHVVLVDEDGTATALALADHLLHEGRRVTLVTDRAALSWRVPVYSKPALLDRLRGRGFSAVLLRAPTGMAGDSMILTDPLSGRAEQVDQVSSVVFLRPREANAHPPVPSGVSTTSVGDAYAPRTALEAAFEGRLAGLAAARAVGVRAAAAALRGRL</sequence>
<dbReference type="Gene3D" id="3.20.20.70">
    <property type="entry name" value="Aldolase class I"/>
    <property type="match status" value="1"/>
</dbReference>
<dbReference type="Gene3D" id="3.40.50.720">
    <property type="entry name" value="NAD(P)-binding Rossmann-like Domain"/>
    <property type="match status" value="1"/>
</dbReference>
<evidence type="ECO:0000256" key="7">
    <source>
        <dbReference type="ARBA" id="ARBA00023002"/>
    </source>
</evidence>
<dbReference type="SUPFAM" id="SSF51395">
    <property type="entry name" value="FMN-linked oxidoreductases"/>
    <property type="match status" value="1"/>
</dbReference>
<dbReference type="GO" id="GO:0016491">
    <property type="term" value="F:oxidoreductase activity"/>
    <property type="evidence" value="ECO:0007669"/>
    <property type="project" value="UniProtKB-KW"/>
</dbReference>
<keyword evidence="8" id="KW-0408">Iron</keyword>